<evidence type="ECO:0000256" key="1">
    <source>
        <dbReference type="SAM" id="Phobius"/>
    </source>
</evidence>
<feature type="transmembrane region" description="Helical" evidence="1">
    <location>
        <begin position="89"/>
        <end position="111"/>
    </location>
</feature>
<dbReference type="AlphaFoldDB" id="I0K3B3"/>
<accession>I0K3B3</accession>
<name>I0K3B3_9BACT</name>
<keyword evidence="1" id="KW-0472">Membrane</keyword>
<feature type="transmembrane region" description="Helical" evidence="1">
    <location>
        <begin position="117"/>
        <end position="136"/>
    </location>
</feature>
<dbReference type="HOGENOM" id="CLU_1193378_0_0_10"/>
<evidence type="ECO:0000313" key="3">
    <source>
        <dbReference type="Proteomes" id="UP000011058"/>
    </source>
</evidence>
<keyword evidence="1" id="KW-0812">Transmembrane</keyword>
<keyword evidence="1" id="KW-1133">Transmembrane helix</keyword>
<organism evidence="2 3">
    <name type="scientific">Fibrella aestuarina BUZ 2</name>
    <dbReference type="NCBI Taxonomy" id="1166018"/>
    <lineage>
        <taxon>Bacteria</taxon>
        <taxon>Pseudomonadati</taxon>
        <taxon>Bacteroidota</taxon>
        <taxon>Cytophagia</taxon>
        <taxon>Cytophagales</taxon>
        <taxon>Spirosomataceae</taxon>
        <taxon>Fibrella</taxon>
    </lineage>
</organism>
<dbReference type="Proteomes" id="UP000011058">
    <property type="component" value="Chromosome"/>
</dbReference>
<dbReference type="eggNOG" id="ENOG502Z9IG">
    <property type="taxonomic scope" value="Bacteria"/>
</dbReference>
<keyword evidence="3" id="KW-1185">Reference proteome</keyword>
<reference evidence="2 3" key="1">
    <citation type="journal article" date="2012" name="J. Bacteriol.">
        <title>Genome Sequence of Fibrella aestuarina BUZ 2T, a Filamentous Marine Bacterium.</title>
        <authorList>
            <person name="Filippini M."/>
            <person name="Qi W."/>
            <person name="Blom J."/>
            <person name="Goesmann A."/>
            <person name="Smits T.H."/>
            <person name="Bagheri H.C."/>
        </authorList>
    </citation>
    <scope>NUCLEOTIDE SEQUENCE [LARGE SCALE GENOMIC DNA]</scope>
    <source>
        <strain evidence="3">BUZ 2T</strain>
    </source>
</reference>
<evidence type="ECO:0000313" key="2">
    <source>
        <dbReference type="EMBL" id="CCG98616.1"/>
    </source>
</evidence>
<proteinExistence type="predicted"/>
<dbReference type="STRING" id="1166018.FAES_0605"/>
<dbReference type="KEGG" id="fae:FAES_0605"/>
<gene>
    <name evidence="2" type="ORF">FAES_0605</name>
</gene>
<protein>
    <submittedName>
        <fullName evidence="2">Uncharacterized protein</fullName>
    </submittedName>
</protein>
<dbReference type="EMBL" id="HE796683">
    <property type="protein sequence ID" value="CCG98616.1"/>
    <property type="molecule type" value="Genomic_DNA"/>
</dbReference>
<sequence length="232" mass="25809">MWGVLEGLVLGGLAFRLRTIIRTYRLLRRTQDAEIAWQGALAAVAGERLARLVLAEGETIYYALLNWRSEPSFPANTTPLTTHRESGQLALLWGLLGISCIELMAVHVLLLHWLPSAAVWVTLLSGYGCLLLLAVINTIRVRPSYLTLDALHLRLDLRWWAVIPRHHLADVTPISDKQPGALNAALLTAPNLLITFNEPIQLTGLYGIRKTVTQLTLFVDDRGAVLRNITNQ</sequence>